<dbReference type="Proteomes" id="UP000192746">
    <property type="component" value="Unassembled WGS sequence"/>
</dbReference>
<dbReference type="AlphaFoldDB" id="A0A1Y1T2N7"/>
<dbReference type="Pfam" id="PF02687">
    <property type="entry name" value="FtsX"/>
    <property type="match status" value="2"/>
</dbReference>
<evidence type="ECO:0000256" key="6">
    <source>
        <dbReference type="SAM" id="Phobius"/>
    </source>
</evidence>
<evidence type="ECO:0000256" key="5">
    <source>
        <dbReference type="ARBA" id="ARBA00023136"/>
    </source>
</evidence>
<dbReference type="GO" id="GO:0005886">
    <property type="term" value="C:plasma membrane"/>
    <property type="evidence" value="ECO:0007669"/>
    <property type="project" value="UniProtKB-SubCell"/>
</dbReference>
<dbReference type="Pfam" id="PF12704">
    <property type="entry name" value="MacB_PCD"/>
    <property type="match status" value="2"/>
</dbReference>
<feature type="transmembrane region" description="Helical" evidence="6">
    <location>
        <begin position="737"/>
        <end position="757"/>
    </location>
</feature>
<keyword evidence="2" id="KW-1003">Cell membrane</keyword>
<feature type="domain" description="MacB-like periplasmic core" evidence="8">
    <location>
        <begin position="504"/>
        <end position="627"/>
    </location>
</feature>
<dbReference type="PANTHER" id="PTHR30572">
    <property type="entry name" value="MEMBRANE COMPONENT OF TRANSPORTER-RELATED"/>
    <property type="match status" value="1"/>
</dbReference>
<reference evidence="9 10" key="1">
    <citation type="submission" date="2013-04" db="EMBL/GenBank/DDBJ databases">
        <title>Zunongwangia sp. 22II14-10F7 Genome Sequencing.</title>
        <authorList>
            <person name="Lai Q."/>
            <person name="Shao Z."/>
        </authorList>
    </citation>
    <scope>NUCLEOTIDE SEQUENCE [LARGE SCALE GENOMIC DNA]</scope>
    <source>
        <strain evidence="9 10">22II14-10F7</strain>
    </source>
</reference>
<dbReference type="EMBL" id="ARYN01000012">
    <property type="protein sequence ID" value="ORL44874.1"/>
    <property type="molecule type" value="Genomic_DNA"/>
</dbReference>
<comment type="subcellular location">
    <subcellularLocation>
        <location evidence="1">Cell membrane</location>
        <topology evidence="1">Multi-pass membrane protein</topology>
    </subcellularLocation>
</comment>
<protein>
    <submittedName>
        <fullName evidence="9">FtsX-related transmembrane transport protein</fullName>
    </submittedName>
</protein>
<evidence type="ECO:0000256" key="4">
    <source>
        <dbReference type="ARBA" id="ARBA00022989"/>
    </source>
</evidence>
<feature type="transmembrane region" description="Helical" evidence="6">
    <location>
        <begin position="21"/>
        <end position="42"/>
    </location>
</feature>
<dbReference type="InterPro" id="IPR025857">
    <property type="entry name" value="MacB_PCD"/>
</dbReference>
<evidence type="ECO:0000256" key="2">
    <source>
        <dbReference type="ARBA" id="ARBA00022475"/>
    </source>
</evidence>
<organism evidence="9 10">
    <name type="scientific">Zunongwangia atlantica 22II14-10F7</name>
    <dbReference type="NCBI Taxonomy" id="1185767"/>
    <lineage>
        <taxon>Bacteria</taxon>
        <taxon>Pseudomonadati</taxon>
        <taxon>Bacteroidota</taxon>
        <taxon>Flavobacteriia</taxon>
        <taxon>Flavobacteriales</taxon>
        <taxon>Flavobacteriaceae</taxon>
        <taxon>Zunongwangia</taxon>
    </lineage>
</organism>
<dbReference type="InterPro" id="IPR003838">
    <property type="entry name" value="ABC3_permease_C"/>
</dbReference>
<evidence type="ECO:0000256" key="3">
    <source>
        <dbReference type="ARBA" id="ARBA00022692"/>
    </source>
</evidence>
<keyword evidence="10" id="KW-1185">Reference proteome</keyword>
<feature type="transmembrane region" description="Helical" evidence="6">
    <location>
        <begin position="387"/>
        <end position="411"/>
    </location>
</feature>
<dbReference type="STRING" id="1185767.IIF7_13747"/>
<comment type="caution">
    <text evidence="9">The sequence shown here is derived from an EMBL/GenBank/DDBJ whole genome shotgun (WGS) entry which is preliminary data.</text>
</comment>
<dbReference type="InterPro" id="IPR050250">
    <property type="entry name" value="Macrolide_Exporter_MacB"/>
</dbReference>
<gene>
    <name evidence="9" type="ORF">IIF7_13747</name>
</gene>
<feature type="domain" description="MacB-like periplasmic core" evidence="8">
    <location>
        <begin position="20"/>
        <end position="247"/>
    </location>
</feature>
<dbReference type="RefSeq" id="WP_084842277.1">
    <property type="nucleotide sequence ID" value="NZ_ARYN01000012.1"/>
</dbReference>
<feature type="transmembrane region" description="Helical" evidence="6">
    <location>
        <begin position="769"/>
        <end position="791"/>
    </location>
</feature>
<feature type="transmembrane region" description="Helical" evidence="6">
    <location>
        <begin position="340"/>
        <end position="367"/>
    </location>
</feature>
<keyword evidence="3 6" id="KW-0812">Transmembrane</keyword>
<feature type="transmembrane region" description="Helical" evidence="6">
    <location>
        <begin position="436"/>
        <end position="456"/>
    </location>
</feature>
<feature type="domain" description="ABC3 transporter permease C-terminal" evidence="7">
    <location>
        <begin position="299"/>
        <end position="413"/>
    </location>
</feature>
<accession>A0A1Y1T2N7</accession>
<name>A0A1Y1T2N7_9FLAO</name>
<feature type="transmembrane region" description="Helical" evidence="6">
    <location>
        <begin position="296"/>
        <end position="319"/>
    </location>
</feature>
<evidence type="ECO:0000259" key="8">
    <source>
        <dbReference type="Pfam" id="PF12704"/>
    </source>
</evidence>
<dbReference type="OrthoDB" id="5933722at2"/>
<feature type="domain" description="ABC3 transporter permease C-terminal" evidence="7">
    <location>
        <begin position="691"/>
        <end position="789"/>
    </location>
</feature>
<dbReference type="GO" id="GO:0022857">
    <property type="term" value="F:transmembrane transporter activity"/>
    <property type="evidence" value="ECO:0007669"/>
    <property type="project" value="TreeGrafter"/>
</dbReference>
<dbReference type="PANTHER" id="PTHR30572:SF18">
    <property type="entry name" value="ABC-TYPE MACROLIDE FAMILY EXPORT SYSTEM PERMEASE COMPONENT 2"/>
    <property type="match status" value="1"/>
</dbReference>
<feature type="transmembrane region" description="Helical" evidence="6">
    <location>
        <begin position="685"/>
        <end position="707"/>
    </location>
</feature>
<evidence type="ECO:0000256" key="1">
    <source>
        <dbReference type="ARBA" id="ARBA00004651"/>
    </source>
</evidence>
<evidence type="ECO:0000313" key="9">
    <source>
        <dbReference type="EMBL" id="ORL44874.1"/>
    </source>
</evidence>
<evidence type="ECO:0000313" key="10">
    <source>
        <dbReference type="Proteomes" id="UP000192746"/>
    </source>
</evidence>
<proteinExistence type="predicted"/>
<evidence type="ECO:0000259" key="7">
    <source>
        <dbReference type="Pfam" id="PF02687"/>
    </source>
</evidence>
<sequence length="808" mass="91617">MFKNYIKIAWRNIWKNKLFSAINIISLAIGLSASFVIGLMIYHEFSFDNFHPNQDRIYRISTRFFGEDHSNINRGVNTPLTKVLKDDFPGISSATSLYTYRPYEVKVGDKKYKNSEGAIFTDKNYFEIFQYQFLAGTKEALNDPNKIILSKNKAEKYFPNLSYDQVLGKTITYDDSATVEVAGIVADFSEKTDLIFDEFISLDAAKKTDMDWAVSNESWTSISSSSQLFVLLHPNTVKSELQNKLDALGKEHEDKEAAERGDHLGFNLQALPEMHFSEYGLFDYGNSAANKSVLTYLSFIALFLLLLGCINFVNLNTAAATQSAKEIGIRKTLGSSKKQLMFQFLGETFLLTLISGILSIGFGYMLYKIFAEFLSPTFHYSLILQPEIIVGIILLLLIVSALAGVYPAIILSQFKPVSILKSNIFFRKDKGELRKFLSFFQFGIAQIFIIATILVGKQIHFMLNKDLGFKSNEIAFVEFPYQDENIDKRYLLKNELKSNPKINNLSLASAAPSSYTMYGTLITYATENGEEKTQADELFGDTNYLELYNIPLLAGRKPINDSINEFVANQTLVKKLGYSDPEDIINQRVNIGETPYTIVGVMQDFNQGSLRSDIRPMIFTTDINRKWRTQFSTLSFSFNPNNLSSAIADVEKQWKNIYPEADFEVQFVDETLASFYRQEQRISKLLQWATGLSILISALGLFGLVIYTTERKTKEIGIRKILGASLLRLNATLCKDFIIPVAIAVLVAIPIAFYLIDNWLQDYAYKTEISWWVFALSAIGMLIFAVILMSFRTIQTALRNPVKSLRTE</sequence>
<keyword evidence="4 6" id="KW-1133">Transmembrane helix</keyword>
<keyword evidence="5 6" id="KW-0472">Membrane</keyword>